<comment type="caution">
    <text evidence="2">The sequence shown here is derived from an EMBL/GenBank/DDBJ whole genome shotgun (WGS) entry which is preliminary data.</text>
</comment>
<proteinExistence type="predicted"/>
<reference evidence="2 3" key="1">
    <citation type="submission" date="2019-03" db="EMBL/GenBank/DDBJ databases">
        <title>First draft genome of Liparis tanakae, snailfish: a comprehensive survey of snailfish specific genes.</title>
        <authorList>
            <person name="Kim W."/>
            <person name="Song I."/>
            <person name="Jeong J.-H."/>
            <person name="Kim D."/>
            <person name="Kim S."/>
            <person name="Ryu S."/>
            <person name="Song J.Y."/>
            <person name="Lee S.K."/>
        </authorList>
    </citation>
    <scope>NUCLEOTIDE SEQUENCE [LARGE SCALE GENOMIC DNA]</scope>
    <source>
        <tissue evidence="2">Muscle</tissue>
    </source>
</reference>
<dbReference type="AlphaFoldDB" id="A0A4Z2GJP6"/>
<accession>A0A4Z2GJP6</accession>
<dbReference type="Proteomes" id="UP000314294">
    <property type="component" value="Unassembled WGS sequence"/>
</dbReference>
<evidence type="ECO:0000313" key="2">
    <source>
        <dbReference type="EMBL" id="TNN53024.1"/>
    </source>
</evidence>
<evidence type="ECO:0000313" key="3">
    <source>
        <dbReference type="Proteomes" id="UP000314294"/>
    </source>
</evidence>
<gene>
    <name evidence="2" type="ORF">EYF80_036775</name>
</gene>
<feature type="compositionally biased region" description="Basic residues" evidence="1">
    <location>
        <begin position="36"/>
        <end position="56"/>
    </location>
</feature>
<name>A0A4Z2GJP6_9TELE</name>
<protein>
    <submittedName>
        <fullName evidence="2">Uncharacterized protein</fullName>
    </submittedName>
</protein>
<sequence>MEALEAEPGARMIWSVIVEEKRPKREVEKRQAAIHQVKKEKRPRKSKGLKTVRRPPRATDSWATDARAPVSTGGGAAVGAAASVT</sequence>
<organism evidence="2 3">
    <name type="scientific">Liparis tanakae</name>
    <name type="common">Tanaka's snailfish</name>
    <dbReference type="NCBI Taxonomy" id="230148"/>
    <lineage>
        <taxon>Eukaryota</taxon>
        <taxon>Metazoa</taxon>
        <taxon>Chordata</taxon>
        <taxon>Craniata</taxon>
        <taxon>Vertebrata</taxon>
        <taxon>Euteleostomi</taxon>
        <taxon>Actinopterygii</taxon>
        <taxon>Neopterygii</taxon>
        <taxon>Teleostei</taxon>
        <taxon>Neoteleostei</taxon>
        <taxon>Acanthomorphata</taxon>
        <taxon>Eupercaria</taxon>
        <taxon>Perciformes</taxon>
        <taxon>Cottioidei</taxon>
        <taxon>Cottales</taxon>
        <taxon>Liparidae</taxon>
        <taxon>Liparis</taxon>
    </lineage>
</organism>
<feature type="region of interest" description="Disordered" evidence="1">
    <location>
        <begin position="27"/>
        <end position="85"/>
    </location>
</feature>
<dbReference type="EMBL" id="SRLO01000529">
    <property type="protein sequence ID" value="TNN53024.1"/>
    <property type="molecule type" value="Genomic_DNA"/>
</dbReference>
<keyword evidence="3" id="KW-1185">Reference proteome</keyword>
<evidence type="ECO:0000256" key="1">
    <source>
        <dbReference type="SAM" id="MobiDB-lite"/>
    </source>
</evidence>